<feature type="compositionally biased region" description="Acidic residues" evidence="1">
    <location>
        <begin position="286"/>
        <end position="298"/>
    </location>
</feature>
<protein>
    <submittedName>
        <fullName evidence="2">Uncharacterized protein</fullName>
    </submittedName>
</protein>
<evidence type="ECO:0000313" key="2">
    <source>
        <dbReference type="EMBL" id="AYU77506.1"/>
    </source>
</evidence>
<organism evidence="2 3">
    <name type="scientific">Leishmania donovani</name>
    <dbReference type="NCBI Taxonomy" id="5661"/>
    <lineage>
        <taxon>Eukaryota</taxon>
        <taxon>Discoba</taxon>
        <taxon>Euglenozoa</taxon>
        <taxon>Kinetoplastea</taxon>
        <taxon>Metakinetoplastina</taxon>
        <taxon>Trypanosomatida</taxon>
        <taxon>Trypanosomatidae</taxon>
        <taxon>Leishmaniinae</taxon>
        <taxon>Leishmania</taxon>
    </lineage>
</organism>
<accession>A0A3S7WTH2</accession>
<proteinExistence type="predicted"/>
<dbReference type="AlphaFoldDB" id="A0A3S7WTH2"/>
<dbReference type="EMBL" id="CP029514">
    <property type="protein sequence ID" value="AYU77506.1"/>
    <property type="molecule type" value="Genomic_DNA"/>
</dbReference>
<feature type="compositionally biased region" description="Low complexity" evidence="1">
    <location>
        <begin position="221"/>
        <end position="232"/>
    </location>
</feature>
<dbReference type="VEuPathDB" id="TriTrypDB:LdCL_150014700"/>
<reference evidence="2 3" key="1">
    <citation type="journal article" date="2018" name="Sci. Rep.">
        <title>A complete Leishmania donovani reference genome identifies novel genetic variations associated with virulence.</title>
        <authorList>
            <person name="Lypaczewski P."/>
            <person name="Hoshizaki J."/>
            <person name="Zhang W.-W."/>
            <person name="McCall L.-I."/>
            <person name="Torcivia-Rodriguez J."/>
            <person name="Simonyan V."/>
            <person name="Kaur A."/>
            <person name="Dewar K."/>
            <person name="Matlashewski G."/>
        </authorList>
    </citation>
    <scope>NUCLEOTIDE SEQUENCE [LARGE SCALE GENOMIC DNA]</scope>
    <source>
        <strain evidence="2 3">LdCL</strain>
    </source>
</reference>
<keyword evidence="3" id="KW-1185">Reference proteome</keyword>
<dbReference type="Proteomes" id="UP000274082">
    <property type="component" value="Chromosome 15"/>
</dbReference>
<dbReference type="OrthoDB" id="268055at2759"/>
<feature type="compositionally biased region" description="Basic and acidic residues" evidence="1">
    <location>
        <begin position="113"/>
        <end position="123"/>
    </location>
</feature>
<feature type="compositionally biased region" description="Low complexity" evidence="1">
    <location>
        <begin position="170"/>
        <end position="184"/>
    </location>
</feature>
<evidence type="ECO:0000313" key="3">
    <source>
        <dbReference type="Proteomes" id="UP000274082"/>
    </source>
</evidence>
<feature type="region of interest" description="Disordered" evidence="1">
    <location>
        <begin position="64"/>
        <end position="85"/>
    </location>
</feature>
<feature type="compositionally biased region" description="Low complexity" evidence="1">
    <location>
        <begin position="124"/>
        <end position="141"/>
    </location>
</feature>
<dbReference type="VEuPathDB" id="TriTrypDB:LdBPK_150920.1"/>
<gene>
    <name evidence="2" type="ORF">LdCL_150014700</name>
</gene>
<feature type="region of interest" description="Disordered" evidence="1">
    <location>
        <begin position="106"/>
        <end position="184"/>
    </location>
</feature>
<dbReference type="VEuPathDB" id="TriTrypDB:LDHU3_15.1190"/>
<feature type="compositionally biased region" description="Acidic residues" evidence="1">
    <location>
        <begin position="142"/>
        <end position="169"/>
    </location>
</feature>
<name>A0A3S7WTH2_LEIDO</name>
<evidence type="ECO:0000256" key="1">
    <source>
        <dbReference type="SAM" id="MobiDB-lite"/>
    </source>
</evidence>
<sequence>MASPTAPSPMAAEQAAIAQQESLEEAYVRLNTQLLLHLQRHDTAAALRTAEVMRDVFLNALSSTARRSDGPGHGGGVAAPLPGADLFHGSPAEQFLQLRGQLKASASAGSTRASDDAGLHEASEPQSASSETSSGSSTVESSCDDDDETDEVELVSDSEIDGDTEETEEVTMVGGSSGPRQQQAAARLLAEALQSWSKASLKAACVSPAEAPSAFSVVAEAASSSATALAKKSASKPRALQPRPPPPRHKAHDKGQANTSVEEAGRGPTMPSASSPSPPLPVEGAACDEDGEGLDAEADTVWVQMQAQVVKEMDRLAIVRKHR</sequence>
<feature type="region of interest" description="Disordered" evidence="1">
    <location>
        <begin position="221"/>
        <end position="299"/>
    </location>
</feature>